<evidence type="ECO:0000256" key="7">
    <source>
        <dbReference type="ARBA" id="ARBA00022989"/>
    </source>
</evidence>
<keyword evidence="10" id="KW-0325">Glycoprotein</keyword>
<evidence type="ECO:0000256" key="3">
    <source>
        <dbReference type="ARBA" id="ARBA00022614"/>
    </source>
</evidence>
<dbReference type="GO" id="GO:0005886">
    <property type="term" value="C:plasma membrane"/>
    <property type="evidence" value="ECO:0007669"/>
    <property type="project" value="TreeGrafter"/>
</dbReference>
<keyword evidence="6" id="KW-0677">Repeat</keyword>
<keyword evidence="15" id="KW-1185">Reference proteome</keyword>
<keyword evidence="8 11" id="KW-0472">Membrane</keyword>
<dbReference type="Pfam" id="PF13855">
    <property type="entry name" value="LRR_8"/>
    <property type="match status" value="1"/>
</dbReference>
<comment type="similarity">
    <text evidence="2">Belongs to the Toll-like receptor family.</text>
</comment>
<evidence type="ECO:0000256" key="4">
    <source>
        <dbReference type="ARBA" id="ARBA00022692"/>
    </source>
</evidence>
<name>A0A9J6FZ46_HAELO</name>
<evidence type="ECO:0000256" key="11">
    <source>
        <dbReference type="SAM" id="Phobius"/>
    </source>
</evidence>
<evidence type="ECO:0000256" key="8">
    <source>
        <dbReference type="ARBA" id="ARBA00023136"/>
    </source>
</evidence>
<evidence type="ECO:0000313" key="15">
    <source>
        <dbReference type="Proteomes" id="UP000821853"/>
    </source>
</evidence>
<organism evidence="14 15">
    <name type="scientific">Haemaphysalis longicornis</name>
    <name type="common">Bush tick</name>
    <dbReference type="NCBI Taxonomy" id="44386"/>
    <lineage>
        <taxon>Eukaryota</taxon>
        <taxon>Metazoa</taxon>
        <taxon>Ecdysozoa</taxon>
        <taxon>Arthropoda</taxon>
        <taxon>Chelicerata</taxon>
        <taxon>Arachnida</taxon>
        <taxon>Acari</taxon>
        <taxon>Parasitiformes</taxon>
        <taxon>Ixodida</taxon>
        <taxon>Ixodoidea</taxon>
        <taxon>Ixodidae</taxon>
        <taxon>Haemaphysalinae</taxon>
        <taxon>Haemaphysalis</taxon>
    </lineage>
</organism>
<protein>
    <recommendedName>
        <fullName evidence="13">TIR domain-containing protein</fullName>
    </recommendedName>
</protein>
<dbReference type="GO" id="GO:0038023">
    <property type="term" value="F:signaling receptor activity"/>
    <property type="evidence" value="ECO:0007669"/>
    <property type="project" value="TreeGrafter"/>
</dbReference>
<evidence type="ECO:0000256" key="5">
    <source>
        <dbReference type="ARBA" id="ARBA00022729"/>
    </source>
</evidence>
<sequence length="774" mass="87352">MLEHVTALLWILIASASCHGDTLPACRTGRNRFVQLLPLSHCNTTLLRDGRVRAVCKVLIRAPPEHWFIPSDPEIMTLEEVLETDVPTNNETLSSGEPMCLSLLSTSVKKWEDFPDNLYDRYDNFVVRDRDTVGPVSMYSVMVFIKNLDMLVSFQKPVSIGATSCSMKGLNETLVCNVYGLIDMFESRDLVRPHSPNASDIERLLALVRDWNLAYAITEKINVTFTEAVKSIPARTMKLFAFFHVCSIVFHECNFKQIKEGDIAHLRYLGRLDFIHVPLTFVHPRAFDLIADLENLSLVGTNLTSIPEAVFSIKNLLSLNMAGTTAPWNMTSLCGGQSLNQNSTAKQVILAGSRIARLSSRAFCSFPALNFLDLSSCSINELQGTPFICLSNLVELCMENNNIAWIGKQAFSGLKTLRVLSLNNNFISTFPDATFFQNLVALSSLSLSHNRIYQLTTIPADEVFIISLDLSNNVISNWTPPFFSSMQSLQSLMLSSNSLYTIESNMLSDVSHVGNVSLCDNPWDCGSCSLKNILMMLKTNAKQNRPCLVCREPEVYNGLKVSEVPWDSNKCAPVDYYVTVGVPFILASLILSLLIHGLYKKRWYIRYALLCLRVKIKNYKRQSSPGTFLWDAFLSYHVSEASWVRSALLTKLETAPMLFRVCVAERDFIPGLPITENICRCISQSRVSLFVLSGEFCRSRWCMFELTMAQHRLFESERDEHIILIKMGDIDECDITPMLSFLMKSRTYIEVPRSGSPAKLFDLFWLQLQIALQK</sequence>
<evidence type="ECO:0000256" key="9">
    <source>
        <dbReference type="ARBA" id="ARBA00023170"/>
    </source>
</evidence>
<dbReference type="Pfam" id="PF01582">
    <property type="entry name" value="TIR"/>
    <property type="match status" value="1"/>
</dbReference>
<proteinExistence type="inferred from homology"/>
<evidence type="ECO:0000256" key="2">
    <source>
        <dbReference type="ARBA" id="ARBA00009634"/>
    </source>
</evidence>
<dbReference type="VEuPathDB" id="VectorBase:HLOH_058583"/>
<dbReference type="Proteomes" id="UP000821853">
    <property type="component" value="Chromosome 2"/>
</dbReference>
<reference evidence="14 15" key="1">
    <citation type="journal article" date="2020" name="Cell">
        <title>Large-Scale Comparative Analyses of Tick Genomes Elucidate Their Genetic Diversity and Vector Capacities.</title>
        <authorList>
            <consortium name="Tick Genome and Microbiome Consortium (TIGMIC)"/>
            <person name="Jia N."/>
            <person name="Wang J."/>
            <person name="Shi W."/>
            <person name="Du L."/>
            <person name="Sun Y."/>
            <person name="Zhan W."/>
            <person name="Jiang J.F."/>
            <person name="Wang Q."/>
            <person name="Zhang B."/>
            <person name="Ji P."/>
            <person name="Bell-Sakyi L."/>
            <person name="Cui X.M."/>
            <person name="Yuan T.T."/>
            <person name="Jiang B.G."/>
            <person name="Yang W.F."/>
            <person name="Lam T.T."/>
            <person name="Chang Q.C."/>
            <person name="Ding S.J."/>
            <person name="Wang X.J."/>
            <person name="Zhu J.G."/>
            <person name="Ruan X.D."/>
            <person name="Zhao L."/>
            <person name="Wei J.T."/>
            <person name="Ye R.Z."/>
            <person name="Que T.C."/>
            <person name="Du C.H."/>
            <person name="Zhou Y.H."/>
            <person name="Cheng J.X."/>
            <person name="Dai P.F."/>
            <person name="Guo W.B."/>
            <person name="Han X.H."/>
            <person name="Huang E.J."/>
            <person name="Li L.F."/>
            <person name="Wei W."/>
            <person name="Gao Y.C."/>
            <person name="Liu J.Z."/>
            <person name="Shao H.Z."/>
            <person name="Wang X."/>
            <person name="Wang C.C."/>
            <person name="Yang T.C."/>
            <person name="Huo Q.B."/>
            <person name="Li W."/>
            <person name="Chen H.Y."/>
            <person name="Chen S.E."/>
            <person name="Zhou L.G."/>
            <person name="Ni X.B."/>
            <person name="Tian J.H."/>
            <person name="Sheng Y."/>
            <person name="Liu T."/>
            <person name="Pan Y.S."/>
            <person name="Xia L.Y."/>
            <person name="Li J."/>
            <person name="Zhao F."/>
            <person name="Cao W.C."/>
        </authorList>
    </citation>
    <scope>NUCLEOTIDE SEQUENCE [LARGE SCALE GENOMIC DNA]</scope>
    <source>
        <strain evidence="14">HaeL-2018</strain>
    </source>
</reference>
<evidence type="ECO:0000256" key="6">
    <source>
        <dbReference type="ARBA" id="ARBA00022737"/>
    </source>
</evidence>
<dbReference type="PROSITE" id="PS50104">
    <property type="entry name" value="TIR"/>
    <property type="match status" value="1"/>
</dbReference>
<keyword evidence="3" id="KW-0433">Leucine-rich repeat</keyword>
<evidence type="ECO:0000256" key="12">
    <source>
        <dbReference type="SAM" id="SignalP"/>
    </source>
</evidence>
<dbReference type="AlphaFoldDB" id="A0A9J6FZ46"/>
<dbReference type="Gene3D" id="3.80.10.10">
    <property type="entry name" value="Ribonuclease Inhibitor"/>
    <property type="match status" value="3"/>
</dbReference>
<dbReference type="GO" id="GO:0007165">
    <property type="term" value="P:signal transduction"/>
    <property type="evidence" value="ECO:0007669"/>
    <property type="project" value="InterPro"/>
</dbReference>
<dbReference type="OMA" id="EHIVFIK"/>
<evidence type="ECO:0000256" key="10">
    <source>
        <dbReference type="ARBA" id="ARBA00023180"/>
    </source>
</evidence>
<dbReference type="InterPro" id="IPR032675">
    <property type="entry name" value="LRR_dom_sf"/>
</dbReference>
<comment type="caution">
    <text evidence="14">The sequence shown here is derived from an EMBL/GenBank/DDBJ whole genome shotgun (WGS) entry which is preliminary data.</text>
</comment>
<dbReference type="SMART" id="SM00255">
    <property type="entry name" value="TIR"/>
    <property type="match status" value="1"/>
</dbReference>
<accession>A0A9J6FZ46</accession>
<dbReference type="InterPro" id="IPR000157">
    <property type="entry name" value="TIR_dom"/>
</dbReference>
<evidence type="ECO:0000256" key="1">
    <source>
        <dbReference type="ARBA" id="ARBA00004167"/>
    </source>
</evidence>
<dbReference type="SUPFAM" id="SSF52058">
    <property type="entry name" value="L domain-like"/>
    <property type="match status" value="1"/>
</dbReference>
<dbReference type="SUPFAM" id="SSF52200">
    <property type="entry name" value="Toll/Interleukin receptor TIR domain"/>
    <property type="match status" value="1"/>
</dbReference>
<dbReference type="Gene3D" id="3.40.50.10140">
    <property type="entry name" value="Toll/interleukin-1 receptor homology (TIR) domain"/>
    <property type="match status" value="1"/>
</dbReference>
<evidence type="ECO:0000313" key="14">
    <source>
        <dbReference type="EMBL" id="KAH9367752.1"/>
    </source>
</evidence>
<gene>
    <name evidence="14" type="ORF">HPB48_013010</name>
</gene>
<dbReference type="PROSITE" id="PS51450">
    <property type="entry name" value="LRR"/>
    <property type="match status" value="1"/>
</dbReference>
<feature type="domain" description="TIR" evidence="13">
    <location>
        <begin position="628"/>
        <end position="772"/>
    </location>
</feature>
<keyword evidence="9" id="KW-0675">Receptor</keyword>
<dbReference type="InterPro" id="IPR001611">
    <property type="entry name" value="Leu-rich_rpt"/>
</dbReference>
<keyword evidence="7 11" id="KW-1133">Transmembrane helix</keyword>
<feature type="chain" id="PRO_5039954990" description="TIR domain-containing protein" evidence="12">
    <location>
        <begin position="21"/>
        <end position="774"/>
    </location>
</feature>
<dbReference type="InterPro" id="IPR003591">
    <property type="entry name" value="Leu-rich_rpt_typical-subtyp"/>
</dbReference>
<dbReference type="PANTHER" id="PTHR24365">
    <property type="entry name" value="TOLL-LIKE RECEPTOR"/>
    <property type="match status" value="1"/>
</dbReference>
<dbReference type="SMART" id="SM00369">
    <property type="entry name" value="LRR_TYP"/>
    <property type="match status" value="5"/>
</dbReference>
<feature type="signal peptide" evidence="12">
    <location>
        <begin position="1"/>
        <end position="20"/>
    </location>
</feature>
<dbReference type="InterPro" id="IPR035897">
    <property type="entry name" value="Toll_tir_struct_dom_sf"/>
</dbReference>
<dbReference type="PANTHER" id="PTHR24365:SF530">
    <property type="entry name" value="MSTPROX-RELATED"/>
    <property type="match status" value="1"/>
</dbReference>
<comment type="subcellular location">
    <subcellularLocation>
        <location evidence="1">Membrane</location>
        <topology evidence="1">Single-pass membrane protein</topology>
    </subcellularLocation>
</comment>
<dbReference type="OrthoDB" id="6491643at2759"/>
<feature type="transmembrane region" description="Helical" evidence="11">
    <location>
        <begin position="576"/>
        <end position="599"/>
    </location>
</feature>
<keyword evidence="5 12" id="KW-0732">Signal</keyword>
<dbReference type="EMBL" id="JABSTR010000004">
    <property type="protein sequence ID" value="KAH9367752.1"/>
    <property type="molecule type" value="Genomic_DNA"/>
</dbReference>
<evidence type="ECO:0000259" key="13">
    <source>
        <dbReference type="PROSITE" id="PS50104"/>
    </source>
</evidence>
<keyword evidence="4 11" id="KW-0812">Transmembrane</keyword>